<protein>
    <recommendedName>
        <fullName evidence="3">Sirohydrochlorin cobaltochelatase</fullName>
    </recommendedName>
</protein>
<dbReference type="RefSeq" id="WP_071546304.1">
    <property type="nucleotide sequence ID" value="NZ_LKAQ01000004.1"/>
</dbReference>
<evidence type="ECO:0000313" key="2">
    <source>
        <dbReference type="Proteomes" id="UP000181901"/>
    </source>
</evidence>
<dbReference type="AlphaFoldDB" id="A0A1J5MWK2"/>
<accession>A0A1J5MWK2</accession>
<dbReference type="OrthoDB" id="9797895at2"/>
<gene>
    <name evidence="1" type="ORF">BerOc1_02852</name>
</gene>
<dbReference type="SUPFAM" id="SSF53800">
    <property type="entry name" value="Chelatase"/>
    <property type="match status" value="1"/>
</dbReference>
<dbReference type="Proteomes" id="UP000181901">
    <property type="component" value="Unassembled WGS sequence"/>
</dbReference>
<evidence type="ECO:0008006" key="3">
    <source>
        <dbReference type="Google" id="ProtNLM"/>
    </source>
</evidence>
<keyword evidence="2" id="KW-1185">Reference proteome</keyword>
<evidence type="ECO:0000313" key="1">
    <source>
        <dbReference type="EMBL" id="OIQ50910.1"/>
    </source>
</evidence>
<sequence length="282" mass="30620">MSRKDQLRILLPHTSLGIGRQPMALRAAEALAAECSEAIGSEVKAEFVHLDPLCPGAGLEETLLGASGEAEAVFMLPAEMHIDLFVKRALADAAVWARKKNHDARIFYDGVEPCHPLLLASLADAGRRAAMDLGVTGPGQFRLLLAASGDGDPEVRAESYKLMRLLWEEIGAATGEIGFVRHGNPMLAPALKRFAAGPLPTIVAAQYLWPCEHRDFAETMVGDISGELGRPIPLTVPIGDHPNVGAWFRQRAMGMWWDYRLKTQRPAIKLSEGLSINTKNTA</sequence>
<dbReference type="Gene3D" id="3.40.50.1400">
    <property type="match status" value="1"/>
</dbReference>
<proteinExistence type="predicted"/>
<name>A0A1J5MWK2_9BACT</name>
<reference evidence="1 2" key="1">
    <citation type="submission" date="2015-09" db="EMBL/GenBank/DDBJ databases">
        <title>Genome of Desulfovibrio dechloracetivorans BerOc1, a mercury methylating strain isolated from highly hydrocarbons and metals contaminated coastal sediments.</title>
        <authorList>
            <person name="Goni Urriza M."/>
            <person name="Gassie C."/>
            <person name="Bouchez O."/>
            <person name="Klopp C."/>
            <person name="Ranchou-Peyruse A."/>
            <person name="Remy G."/>
        </authorList>
    </citation>
    <scope>NUCLEOTIDE SEQUENCE [LARGE SCALE GENOMIC DNA]</scope>
    <source>
        <strain evidence="1 2">BerOc1</strain>
    </source>
</reference>
<dbReference type="EMBL" id="LKAQ01000004">
    <property type="protein sequence ID" value="OIQ50910.1"/>
    <property type="molecule type" value="Genomic_DNA"/>
</dbReference>
<comment type="caution">
    <text evidence="1">The sequence shown here is derived from an EMBL/GenBank/DDBJ whole genome shotgun (WGS) entry which is preliminary data.</text>
</comment>
<organism evidence="1 2">
    <name type="scientific">Pseudodesulfovibrio hydrargyri</name>
    <dbReference type="NCBI Taxonomy" id="2125990"/>
    <lineage>
        <taxon>Bacteria</taxon>
        <taxon>Pseudomonadati</taxon>
        <taxon>Thermodesulfobacteriota</taxon>
        <taxon>Desulfovibrionia</taxon>
        <taxon>Desulfovibrionales</taxon>
        <taxon>Desulfovibrionaceae</taxon>
    </lineage>
</organism>